<feature type="signal peptide" evidence="3">
    <location>
        <begin position="1"/>
        <end position="18"/>
    </location>
</feature>
<reference evidence="5 6" key="1">
    <citation type="submission" date="2022-10" db="EMBL/GenBank/DDBJ databases">
        <title>Alteromonas sp. chi3 Genome sequencing.</title>
        <authorList>
            <person name="Park S."/>
        </authorList>
    </citation>
    <scope>NUCLEOTIDE SEQUENCE [LARGE SCALE GENOMIC DNA]</scope>
    <source>
        <strain evidence="6">chi3</strain>
    </source>
</reference>
<evidence type="ECO:0000313" key="6">
    <source>
        <dbReference type="Proteomes" id="UP001218788"/>
    </source>
</evidence>
<dbReference type="PANTHER" id="PTHR35936">
    <property type="entry name" value="MEMBRANE-BOUND LYTIC MUREIN TRANSGLYCOSYLASE F"/>
    <property type="match status" value="1"/>
</dbReference>
<dbReference type="Proteomes" id="UP001218788">
    <property type="component" value="Unassembled WGS sequence"/>
</dbReference>
<dbReference type="Pfam" id="PF00497">
    <property type="entry name" value="SBP_bac_3"/>
    <property type="match status" value="1"/>
</dbReference>
<feature type="domain" description="Solute-binding protein family 3/N-terminal" evidence="4">
    <location>
        <begin position="26"/>
        <end position="238"/>
    </location>
</feature>
<evidence type="ECO:0000256" key="3">
    <source>
        <dbReference type="SAM" id="SignalP"/>
    </source>
</evidence>
<dbReference type="InterPro" id="IPR001638">
    <property type="entry name" value="Solute-binding_3/MltF_N"/>
</dbReference>
<gene>
    <name evidence="5" type="ORF">OIK42_15655</name>
</gene>
<sequence>MRLIVLFCAMFAALPALSNQPLNKTITLASAKDWKPYIYVNAQGKVAGTDYDLLRKTLQQSDVTLRTENLPEQRLAKLIEEGSVGVILGAAFTTDRHKHNYFSIPYRRETIVLGFRRSRHSAYSKASITDVLAADKLVALNRSGWFGEVLSDQLLTRYNNNIVHAEGTQRRLQLLMLDRVDAVVGDVDVLMAGALELGIDDFAVSEIPIHQTDVHFMFGHKQVTAAFVQQFNQSLAALITPAT</sequence>
<accession>A0ABT5L577</accession>
<evidence type="ECO:0000313" key="5">
    <source>
        <dbReference type="EMBL" id="MDC8832195.1"/>
    </source>
</evidence>
<dbReference type="Gene3D" id="3.40.190.10">
    <property type="entry name" value="Periplasmic binding protein-like II"/>
    <property type="match status" value="2"/>
</dbReference>
<organism evidence="5 6">
    <name type="scientific">Alteromonas gilva</name>
    <dbReference type="NCBI Taxonomy" id="2987522"/>
    <lineage>
        <taxon>Bacteria</taxon>
        <taxon>Pseudomonadati</taxon>
        <taxon>Pseudomonadota</taxon>
        <taxon>Gammaproteobacteria</taxon>
        <taxon>Alteromonadales</taxon>
        <taxon>Alteromonadaceae</taxon>
        <taxon>Alteromonas/Salinimonas group</taxon>
        <taxon>Alteromonas</taxon>
    </lineage>
</organism>
<dbReference type="SUPFAM" id="SSF53850">
    <property type="entry name" value="Periplasmic binding protein-like II"/>
    <property type="match status" value="1"/>
</dbReference>
<keyword evidence="6" id="KW-1185">Reference proteome</keyword>
<proteinExistence type="inferred from homology"/>
<comment type="similarity">
    <text evidence="1">Belongs to the bacterial solute-binding protein 3 family.</text>
</comment>
<keyword evidence="2 3" id="KW-0732">Signal</keyword>
<comment type="caution">
    <text evidence="5">The sequence shown here is derived from an EMBL/GenBank/DDBJ whole genome shotgun (WGS) entry which is preliminary data.</text>
</comment>
<name>A0ABT5L577_9ALTE</name>
<dbReference type="PANTHER" id="PTHR35936:SF35">
    <property type="entry name" value="L-CYSTINE-BINDING PROTEIN TCYJ"/>
    <property type="match status" value="1"/>
</dbReference>
<protein>
    <submittedName>
        <fullName evidence="5">Transporter substrate-binding domain-containing protein</fullName>
    </submittedName>
</protein>
<evidence type="ECO:0000256" key="2">
    <source>
        <dbReference type="ARBA" id="ARBA00022729"/>
    </source>
</evidence>
<dbReference type="EMBL" id="JAQQXP010000002">
    <property type="protein sequence ID" value="MDC8832195.1"/>
    <property type="molecule type" value="Genomic_DNA"/>
</dbReference>
<evidence type="ECO:0000259" key="4">
    <source>
        <dbReference type="Pfam" id="PF00497"/>
    </source>
</evidence>
<feature type="chain" id="PRO_5046547908" evidence="3">
    <location>
        <begin position="19"/>
        <end position="243"/>
    </location>
</feature>
<dbReference type="RefSeq" id="WP_273641991.1">
    <property type="nucleotide sequence ID" value="NZ_JAQQXP010000002.1"/>
</dbReference>
<evidence type="ECO:0000256" key="1">
    <source>
        <dbReference type="ARBA" id="ARBA00010333"/>
    </source>
</evidence>